<feature type="compositionally biased region" description="Basic and acidic residues" evidence="1">
    <location>
        <begin position="90"/>
        <end position="100"/>
    </location>
</feature>
<dbReference type="EMBL" id="VSRR010001089">
    <property type="protein sequence ID" value="MPC22447.1"/>
    <property type="molecule type" value="Genomic_DNA"/>
</dbReference>
<feature type="region of interest" description="Disordered" evidence="1">
    <location>
        <begin position="90"/>
        <end position="111"/>
    </location>
</feature>
<organism evidence="2 3">
    <name type="scientific">Portunus trituberculatus</name>
    <name type="common">Swimming crab</name>
    <name type="synonym">Neptunus trituberculatus</name>
    <dbReference type="NCBI Taxonomy" id="210409"/>
    <lineage>
        <taxon>Eukaryota</taxon>
        <taxon>Metazoa</taxon>
        <taxon>Ecdysozoa</taxon>
        <taxon>Arthropoda</taxon>
        <taxon>Crustacea</taxon>
        <taxon>Multicrustacea</taxon>
        <taxon>Malacostraca</taxon>
        <taxon>Eumalacostraca</taxon>
        <taxon>Eucarida</taxon>
        <taxon>Decapoda</taxon>
        <taxon>Pleocyemata</taxon>
        <taxon>Brachyura</taxon>
        <taxon>Eubrachyura</taxon>
        <taxon>Portunoidea</taxon>
        <taxon>Portunidae</taxon>
        <taxon>Portuninae</taxon>
        <taxon>Portunus</taxon>
    </lineage>
</organism>
<evidence type="ECO:0000256" key="1">
    <source>
        <dbReference type="SAM" id="MobiDB-lite"/>
    </source>
</evidence>
<dbReference type="OrthoDB" id="8693905at2759"/>
<name>A0A5B7DMU6_PORTR</name>
<evidence type="ECO:0000313" key="2">
    <source>
        <dbReference type="EMBL" id="MPC22447.1"/>
    </source>
</evidence>
<accession>A0A5B7DMU6</accession>
<keyword evidence="3" id="KW-1185">Reference proteome</keyword>
<dbReference type="AlphaFoldDB" id="A0A5B7DMU6"/>
<gene>
    <name evidence="2" type="ORF">E2C01_015462</name>
</gene>
<reference evidence="2 3" key="1">
    <citation type="submission" date="2019-05" db="EMBL/GenBank/DDBJ databases">
        <title>Another draft genome of Portunus trituberculatus and its Hox gene families provides insights of decapod evolution.</title>
        <authorList>
            <person name="Jeong J.-H."/>
            <person name="Song I."/>
            <person name="Kim S."/>
            <person name="Choi T."/>
            <person name="Kim D."/>
            <person name="Ryu S."/>
            <person name="Kim W."/>
        </authorList>
    </citation>
    <scope>NUCLEOTIDE SEQUENCE [LARGE SCALE GENOMIC DNA]</scope>
    <source>
        <tissue evidence="2">Muscle</tissue>
    </source>
</reference>
<proteinExistence type="predicted"/>
<comment type="caution">
    <text evidence="2">The sequence shown here is derived from an EMBL/GenBank/DDBJ whole genome shotgun (WGS) entry which is preliminary data.</text>
</comment>
<sequence length="111" mass="12585">MPPGSPGTYRKKSSSLELPAALQQLPRTHRPSLCDTKMAEDKPWPNTKEDYDLREVIGLQACYSDHGDLIHADLSVKPCSVTYRAGKRRELSGKEKKNESYRVFSQSDHPR</sequence>
<protein>
    <submittedName>
        <fullName evidence="2">Uncharacterized protein</fullName>
    </submittedName>
</protein>
<dbReference type="Proteomes" id="UP000324222">
    <property type="component" value="Unassembled WGS sequence"/>
</dbReference>
<evidence type="ECO:0000313" key="3">
    <source>
        <dbReference type="Proteomes" id="UP000324222"/>
    </source>
</evidence>